<gene>
    <name evidence="1" type="ORF">B0H67DRAFT_640734</name>
</gene>
<reference evidence="1" key="1">
    <citation type="submission" date="2023-06" db="EMBL/GenBank/DDBJ databases">
        <title>Genome-scale phylogeny and comparative genomics of the fungal order Sordariales.</title>
        <authorList>
            <consortium name="Lawrence Berkeley National Laboratory"/>
            <person name="Hensen N."/>
            <person name="Bonometti L."/>
            <person name="Westerberg I."/>
            <person name="Brannstrom I.O."/>
            <person name="Guillou S."/>
            <person name="Cros-Aarteil S."/>
            <person name="Calhoun S."/>
            <person name="Haridas S."/>
            <person name="Kuo A."/>
            <person name="Mondo S."/>
            <person name="Pangilinan J."/>
            <person name="Riley R."/>
            <person name="Labutti K."/>
            <person name="Andreopoulos B."/>
            <person name="Lipzen A."/>
            <person name="Chen C."/>
            <person name="Yanf M."/>
            <person name="Daum C."/>
            <person name="Ng V."/>
            <person name="Clum A."/>
            <person name="Steindorff A."/>
            <person name="Ohm R."/>
            <person name="Martin F."/>
            <person name="Silar P."/>
            <person name="Natvig D."/>
            <person name="Lalanne C."/>
            <person name="Gautier V."/>
            <person name="Ament-Velasquez S.L."/>
            <person name="Kruys A."/>
            <person name="Hutchinson M.I."/>
            <person name="Powell A.J."/>
            <person name="Barry K."/>
            <person name="Miller A.N."/>
            <person name="Grigoriev I.V."/>
            <person name="Debuchy R."/>
            <person name="Gladieux P."/>
            <person name="Thoren M.H."/>
            <person name="Johannesson H."/>
        </authorList>
    </citation>
    <scope>NUCLEOTIDE SEQUENCE</scope>
    <source>
        <strain evidence="1">SMH4607-1</strain>
    </source>
</reference>
<sequence length="114" mass="12955">MLMELRRSGLGFSEISSEMRLRFGINISPNALVKRAGKLKDQYLEPLPEAIRNAMPEVMGVIQNHLEKTDLRKLSAGEKKAVAEVLKDLPQEIPKLVLQRMLRKLNEAHPGYYS</sequence>
<proteinExistence type="predicted"/>
<dbReference type="Proteomes" id="UP001172102">
    <property type="component" value="Unassembled WGS sequence"/>
</dbReference>
<protein>
    <submittedName>
        <fullName evidence="1">Uncharacterized protein</fullName>
    </submittedName>
</protein>
<accession>A0AA40AY85</accession>
<dbReference type="EMBL" id="JAUKUA010000002">
    <property type="protein sequence ID" value="KAK0724169.1"/>
    <property type="molecule type" value="Genomic_DNA"/>
</dbReference>
<dbReference type="AlphaFoldDB" id="A0AA40AY85"/>
<evidence type="ECO:0000313" key="1">
    <source>
        <dbReference type="EMBL" id="KAK0724169.1"/>
    </source>
</evidence>
<evidence type="ECO:0000313" key="2">
    <source>
        <dbReference type="Proteomes" id="UP001172102"/>
    </source>
</evidence>
<organism evidence="1 2">
    <name type="scientific">Lasiosphaeris hirsuta</name>
    <dbReference type="NCBI Taxonomy" id="260670"/>
    <lineage>
        <taxon>Eukaryota</taxon>
        <taxon>Fungi</taxon>
        <taxon>Dikarya</taxon>
        <taxon>Ascomycota</taxon>
        <taxon>Pezizomycotina</taxon>
        <taxon>Sordariomycetes</taxon>
        <taxon>Sordariomycetidae</taxon>
        <taxon>Sordariales</taxon>
        <taxon>Lasiosphaeriaceae</taxon>
        <taxon>Lasiosphaeris</taxon>
    </lineage>
</organism>
<comment type="caution">
    <text evidence="1">The sequence shown here is derived from an EMBL/GenBank/DDBJ whole genome shotgun (WGS) entry which is preliminary data.</text>
</comment>
<keyword evidence="2" id="KW-1185">Reference proteome</keyword>
<name>A0AA40AY85_9PEZI</name>